<name>A0A8H6HPA8_9AGAR</name>
<evidence type="ECO:0000313" key="2">
    <source>
        <dbReference type="Proteomes" id="UP000521943"/>
    </source>
</evidence>
<keyword evidence="2" id="KW-1185">Reference proteome</keyword>
<proteinExistence type="predicted"/>
<sequence>MQSVRVARSRDMLEGEDAHAHVHAAIAIDTTLSSLELVVRLPIRLLREISLESASVYIVYFESIPLCNEETRWIEEDRVLGASRCVGSRAAALISAVKLKRADLRSAVKSARGSIAQPSGRAPATELPLGGHRYVVTSSFALYFDNQLLASQDSRKNTRHRETAVHSDFIVGRKGQKRSPSHAHLYPNSWKNLCRANVVRAHMYVLIGQSLHCHVTLRTQDFLKSLDILHVEDASGRRAPACVFQSLKLDLSEVLSIGSRPYYHTDPVFRNSIRRLGAIPGQYDHFYLHSTPHPVSFDRRNSYICYYCTNTLDDRHIKTGFKARAPSGGTRRWNTVDLGNASQGWQWDSVTSVHADPFSGGISVASAQTQPPSRHQSQITTPASEAAIMESLIAYHPSRTILISPPTVLVNNSDRDFVMFNFGVREAQGRRTSSVCFDSAHGESSTVGAQAVFYHVGSFPNIGAWFTKVAENTHLSGREIGYLIFEISIRILDQASGGVAGGPETHHGFTTDNSDPRRLIPGTETEGELCVLFSGAWV</sequence>
<dbReference type="Proteomes" id="UP000521943">
    <property type="component" value="Unassembled WGS sequence"/>
</dbReference>
<gene>
    <name evidence="1" type="ORF">DFP72DRAFT_851519</name>
</gene>
<comment type="caution">
    <text evidence="1">The sequence shown here is derived from an EMBL/GenBank/DDBJ whole genome shotgun (WGS) entry which is preliminary data.</text>
</comment>
<reference evidence="1 2" key="1">
    <citation type="submission" date="2020-07" db="EMBL/GenBank/DDBJ databases">
        <title>Comparative genomics of pyrophilous fungi reveals a link between fire events and developmental genes.</title>
        <authorList>
            <consortium name="DOE Joint Genome Institute"/>
            <person name="Steindorff A.S."/>
            <person name="Carver A."/>
            <person name="Calhoun S."/>
            <person name="Stillman K."/>
            <person name="Liu H."/>
            <person name="Lipzen A."/>
            <person name="Pangilinan J."/>
            <person name="Labutti K."/>
            <person name="Bruns T.D."/>
            <person name="Grigoriev I.V."/>
        </authorList>
    </citation>
    <scope>NUCLEOTIDE SEQUENCE [LARGE SCALE GENOMIC DNA]</scope>
    <source>
        <strain evidence="1 2">CBS 144469</strain>
    </source>
</reference>
<dbReference type="AlphaFoldDB" id="A0A8H6HPA8"/>
<organism evidence="1 2">
    <name type="scientific">Ephemerocybe angulata</name>
    <dbReference type="NCBI Taxonomy" id="980116"/>
    <lineage>
        <taxon>Eukaryota</taxon>
        <taxon>Fungi</taxon>
        <taxon>Dikarya</taxon>
        <taxon>Basidiomycota</taxon>
        <taxon>Agaricomycotina</taxon>
        <taxon>Agaricomycetes</taxon>
        <taxon>Agaricomycetidae</taxon>
        <taxon>Agaricales</taxon>
        <taxon>Agaricineae</taxon>
        <taxon>Psathyrellaceae</taxon>
        <taxon>Ephemerocybe</taxon>
    </lineage>
</organism>
<evidence type="ECO:0000313" key="1">
    <source>
        <dbReference type="EMBL" id="KAF6750718.1"/>
    </source>
</evidence>
<accession>A0A8H6HPA8</accession>
<protein>
    <submittedName>
        <fullName evidence="1">Uncharacterized protein</fullName>
    </submittedName>
</protein>
<dbReference type="EMBL" id="JACGCI010000055">
    <property type="protein sequence ID" value="KAF6750718.1"/>
    <property type="molecule type" value="Genomic_DNA"/>
</dbReference>